<keyword evidence="2" id="KW-1185">Reference proteome</keyword>
<evidence type="ECO:0000313" key="1">
    <source>
        <dbReference type="EMBL" id="KAI0502039.1"/>
    </source>
</evidence>
<evidence type="ECO:0000313" key="2">
    <source>
        <dbReference type="Proteomes" id="UP000829196"/>
    </source>
</evidence>
<comment type="caution">
    <text evidence="1">The sequence shown here is derived from an EMBL/GenBank/DDBJ whole genome shotgun (WGS) entry which is preliminary data.</text>
</comment>
<proteinExistence type="predicted"/>
<dbReference type="AlphaFoldDB" id="A0A8T3B083"/>
<name>A0A8T3B083_DENNO</name>
<gene>
    <name evidence="1" type="ORF">KFK09_016984</name>
</gene>
<accession>A0A8T3B083</accession>
<sequence length="104" mass="12044">MTIGGRRVGSNGWTDGVLWAQFGNSLVSDFGDVRAFGWFSFEFFFRWFHDFMGFAHGEEANVCTRLMVLFWALGFAGDFGEYVLPLESKNKLYLCNFIRLLIKY</sequence>
<dbReference type="EMBL" id="JAGYWB010000012">
    <property type="protein sequence ID" value="KAI0502039.1"/>
    <property type="molecule type" value="Genomic_DNA"/>
</dbReference>
<reference evidence="1" key="1">
    <citation type="journal article" date="2022" name="Front. Genet.">
        <title>Chromosome-Scale Assembly of the Dendrobium nobile Genome Provides Insights Into the Molecular Mechanism of the Biosynthesis of the Medicinal Active Ingredient of Dendrobium.</title>
        <authorList>
            <person name="Xu Q."/>
            <person name="Niu S.-C."/>
            <person name="Li K.-L."/>
            <person name="Zheng P.-J."/>
            <person name="Zhang X.-J."/>
            <person name="Jia Y."/>
            <person name="Liu Y."/>
            <person name="Niu Y.-X."/>
            <person name="Yu L.-H."/>
            <person name="Chen D.-F."/>
            <person name="Zhang G.-Q."/>
        </authorList>
    </citation>
    <scope>NUCLEOTIDE SEQUENCE</scope>
    <source>
        <tissue evidence="1">Leaf</tissue>
    </source>
</reference>
<protein>
    <submittedName>
        <fullName evidence="1">Uncharacterized protein</fullName>
    </submittedName>
</protein>
<organism evidence="1 2">
    <name type="scientific">Dendrobium nobile</name>
    <name type="common">Orchid</name>
    <dbReference type="NCBI Taxonomy" id="94219"/>
    <lineage>
        <taxon>Eukaryota</taxon>
        <taxon>Viridiplantae</taxon>
        <taxon>Streptophyta</taxon>
        <taxon>Embryophyta</taxon>
        <taxon>Tracheophyta</taxon>
        <taxon>Spermatophyta</taxon>
        <taxon>Magnoliopsida</taxon>
        <taxon>Liliopsida</taxon>
        <taxon>Asparagales</taxon>
        <taxon>Orchidaceae</taxon>
        <taxon>Epidendroideae</taxon>
        <taxon>Malaxideae</taxon>
        <taxon>Dendrobiinae</taxon>
        <taxon>Dendrobium</taxon>
    </lineage>
</organism>
<dbReference type="Proteomes" id="UP000829196">
    <property type="component" value="Unassembled WGS sequence"/>
</dbReference>